<dbReference type="AlphaFoldDB" id="A0A2T0WZV4"/>
<evidence type="ECO:0008006" key="3">
    <source>
        <dbReference type="Google" id="ProtNLM"/>
    </source>
</evidence>
<comment type="caution">
    <text evidence="1">The sequence shown here is derived from an EMBL/GenBank/DDBJ whole genome shotgun (WGS) entry which is preliminary data.</text>
</comment>
<reference evidence="1 2" key="1">
    <citation type="submission" date="2018-03" db="EMBL/GenBank/DDBJ databases">
        <title>Genomic Encyclopedia of Archaeal and Bacterial Type Strains, Phase II (KMG-II): from individual species to whole genera.</title>
        <authorList>
            <person name="Goeker M."/>
        </authorList>
    </citation>
    <scope>NUCLEOTIDE SEQUENCE [LARGE SCALE GENOMIC DNA]</scope>
    <source>
        <strain evidence="1 2">DSM 100212</strain>
    </source>
</reference>
<dbReference type="EMBL" id="PVTQ01000002">
    <property type="protein sequence ID" value="PRY92233.1"/>
    <property type="molecule type" value="Genomic_DNA"/>
</dbReference>
<evidence type="ECO:0000313" key="2">
    <source>
        <dbReference type="Proteomes" id="UP000238392"/>
    </source>
</evidence>
<organism evidence="1 2">
    <name type="scientific">Donghicola tyrosinivorans</name>
    <dbReference type="NCBI Taxonomy" id="1652492"/>
    <lineage>
        <taxon>Bacteria</taxon>
        <taxon>Pseudomonadati</taxon>
        <taxon>Pseudomonadota</taxon>
        <taxon>Alphaproteobacteria</taxon>
        <taxon>Rhodobacterales</taxon>
        <taxon>Roseobacteraceae</taxon>
        <taxon>Donghicola</taxon>
    </lineage>
</organism>
<evidence type="ECO:0000313" key="1">
    <source>
        <dbReference type="EMBL" id="PRY92233.1"/>
    </source>
</evidence>
<proteinExistence type="predicted"/>
<sequence>MAITYTDIHHAERPSVFSRFFAAIGHAYVAYANSRSRLPQIRALEAKSDEELAAMGVKRDEIARYVFRDVFYV</sequence>
<name>A0A2T0WZV4_9RHOB</name>
<protein>
    <recommendedName>
        <fullName evidence="3">DUF1127 domain-containing protein</fullName>
    </recommendedName>
</protein>
<dbReference type="OrthoDB" id="7867799at2"/>
<keyword evidence="2" id="KW-1185">Reference proteome</keyword>
<dbReference type="Proteomes" id="UP000238392">
    <property type="component" value="Unassembled WGS sequence"/>
</dbReference>
<dbReference type="RefSeq" id="WP_106262762.1">
    <property type="nucleotide sequence ID" value="NZ_PVTQ01000002.1"/>
</dbReference>
<gene>
    <name evidence="1" type="ORF">CLV74_102148</name>
</gene>
<accession>A0A2T0WZV4</accession>